<dbReference type="PROSITE" id="PS50082">
    <property type="entry name" value="WD_REPEATS_2"/>
    <property type="match status" value="9"/>
</dbReference>
<keyword evidence="4" id="KW-0539">Nucleus</keyword>
<evidence type="ECO:0000256" key="4">
    <source>
        <dbReference type="ARBA" id="ARBA00023242"/>
    </source>
</evidence>
<dbReference type="EMBL" id="BDQV01000409">
    <property type="protein sequence ID" value="GAY64439.1"/>
    <property type="molecule type" value="Genomic_DNA"/>
</dbReference>
<dbReference type="GO" id="GO:0030515">
    <property type="term" value="F:snoRNA binding"/>
    <property type="evidence" value="ECO:0007669"/>
    <property type="project" value="TreeGrafter"/>
</dbReference>
<dbReference type="CDD" id="cd00200">
    <property type="entry name" value="WD40"/>
    <property type="match status" value="2"/>
</dbReference>
<dbReference type="GO" id="GO:0034388">
    <property type="term" value="C:Pwp2p-containing subcomplex of 90S preribosome"/>
    <property type="evidence" value="ECO:0007669"/>
    <property type="project" value="TreeGrafter"/>
</dbReference>
<comment type="caution">
    <text evidence="9">The sequence shown here is derived from an EMBL/GenBank/DDBJ whole genome shotgun (WGS) entry which is preliminary data.</text>
</comment>
<feature type="repeat" description="WD" evidence="6">
    <location>
        <begin position="228"/>
        <end position="262"/>
    </location>
</feature>
<dbReference type="InterPro" id="IPR001680">
    <property type="entry name" value="WD40_rpt"/>
</dbReference>
<dbReference type="Pfam" id="PF25173">
    <property type="entry name" value="Beta-prop_WDR3_1st"/>
    <property type="match status" value="1"/>
</dbReference>
<dbReference type="Pfam" id="PF04003">
    <property type="entry name" value="Utp12"/>
    <property type="match status" value="1"/>
</dbReference>
<dbReference type="STRING" id="55188.A0A2H5QIH9"/>
<dbReference type="Pfam" id="PF25172">
    <property type="entry name" value="Beta-prop_WDR3_2nd"/>
    <property type="match status" value="2"/>
</dbReference>
<feature type="repeat" description="WD" evidence="6">
    <location>
        <begin position="707"/>
        <end position="748"/>
    </location>
</feature>
<feature type="region of interest" description="Disordered" evidence="7">
    <location>
        <begin position="1009"/>
        <end position="1039"/>
    </location>
</feature>
<evidence type="ECO:0000313" key="10">
    <source>
        <dbReference type="Proteomes" id="UP000236630"/>
    </source>
</evidence>
<evidence type="ECO:0000256" key="1">
    <source>
        <dbReference type="ARBA" id="ARBA00004604"/>
    </source>
</evidence>
<keyword evidence="3" id="KW-0677">Repeat</keyword>
<feature type="compositionally biased region" description="Basic and acidic residues" evidence="7">
    <location>
        <begin position="1009"/>
        <end position="1021"/>
    </location>
</feature>
<dbReference type="FunFam" id="2.130.10.10:FF:001298">
    <property type="entry name" value="WD repeat-containing protein 3 isoform A"/>
    <property type="match status" value="1"/>
</dbReference>
<evidence type="ECO:0000259" key="8">
    <source>
        <dbReference type="Pfam" id="PF04003"/>
    </source>
</evidence>
<dbReference type="PANTHER" id="PTHR19853:SF0">
    <property type="entry name" value="WD REPEAT-CONTAINING PROTEIN 3"/>
    <property type="match status" value="1"/>
</dbReference>
<feature type="repeat" description="WD" evidence="6">
    <location>
        <begin position="749"/>
        <end position="781"/>
    </location>
</feature>
<dbReference type="PROSITE" id="PS00678">
    <property type="entry name" value="WD_REPEATS_1"/>
    <property type="match status" value="3"/>
</dbReference>
<dbReference type="AlphaFoldDB" id="A0A2H5QIH9"/>
<dbReference type="SMART" id="SM00320">
    <property type="entry name" value="WD40"/>
    <property type="match status" value="11"/>
</dbReference>
<evidence type="ECO:0000256" key="3">
    <source>
        <dbReference type="ARBA" id="ARBA00022737"/>
    </source>
</evidence>
<gene>
    <name evidence="9" type="ORF">CUMW_233620</name>
</gene>
<feature type="repeat" description="WD" evidence="6">
    <location>
        <begin position="186"/>
        <end position="227"/>
    </location>
</feature>
<dbReference type="SUPFAM" id="SSF50998">
    <property type="entry name" value="Quinoprotein alcohol dehydrogenase-like"/>
    <property type="match status" value="1"/>
</dbReference>
<feature type="repeat" description="WD" evidence="6">
    <location>
        <begin position="144"/>
        <end position="177"/>
    </location>
</feature>
<dbReference type="InterPro" id="IPR020472">
    <property type="entry name" value="WD40_PAC1"/>
</dbReference>
<dbReference type="InterPro" id="IPR011047">
    <property type="entry name" value="Quinoprotein_ADH-like_sf"/>
</dbReference>
<evidence type="ECO:0000256" key="7">
    <source>
        <dbReference type="SAM" id="MobiDB-lite"/>
    </source>
</evidence>
<dbReference type="InterPro" id="IPR007148">
    <property type="entry name" value="SSU_processome_Utp12"/>
</dbReference>
<dbReference type="Gene3D" id="2.130.10.10">
    <property type="entry name" value="YVTN repeat-like/Quinoprotein amine dehydrogenase"/>
    <property type="match status" value="4"/>
</dbReference>
<dbReference type="FunFam" id="2.130.10.10:FF:001845">
    <property type="entry name" value="Transducin family protein / WD-40 repeat family protein"/>
    <property type="match status" value="1"/>
</dbReference>
<proteinExistence type="inferred from homology"/>
<dbReference type="Proteomes" id="UP000236630">
    <property type="component" value="Unassembled WGS sequence"/>
</dbReference>
<dbReference type="FunFam" id="2.130.10.10:FF:001004">
    <property type="entry name" value="Transducin family protein / WD-40 repeat family protein"/>
    <property type="match status" value="1"/>
</dbReference>
<feature type="repeat" description="WD" evidence="6">
    <location>
        <begin position="444"/>
        <end position="484"/>
    </location>
</feature>
<feature type="domain" description="Small-subunit processome Utp12" evidence="8">
    <location>
        <begin position="884"/>
        <end position="985"/>
    </location>
</feature>
<evidence type="ECO:0000256" key="5">
    <source>
        <dbReference type="ARBA" id="ARBA00038229"/>
    </source>
</evidence>
<protein>
    <recommendedName>
        <fullName evidence="8">Small-subunit processome Utp12 domain-containing protein</fullName>
    </recommendedName>
</protein>
<evidence type="ECO:0000313" key="9">
    <source>
        <dbReference type="EMBL" id="GAY64439.1"/>
    </source>
</evidence>
<dbReference type="InterPro" id="IPR015943">
    <property type="entry name" value="WD40/YVTN_repeat-like_dom_sf"/>
</dbReference>
<evidence type="ECO:0000256" key="6">
    <source>
        <dbReference type="PROSITE-ProRule" id="PRU00221"/>
    </source>
</evidence>
<keyword evidence="10" id="KW-1185">Reference proteome</keyword>
<comment type="similarity">
    <text evidence="5">Belongs to the WD repeat WDR3/UTP12 family.</text>
</comment>
<dbReference type="PANTHER" id="PTHR19853">
    <property type="entry name" value="WD REPEAT CONTAINING PROTEIN 3 WDR3"/>
    <property type="match status" value="1"/>
</dbReference>
<feature type="repeat" description="WD" evidence="6">
    <location>
        <begin position="525"/>
        <end position="566"/>
    </location>
</feature>
<dbReference type="InterPro" id="IPR051570">
    <property type="entry name" value="TBC1_cilium_biogenesis"/>
</dbReference>
<feature type="repeat" description="WD" evidence="6">
    <location>
        <begin position="665"/>
        <end position="706"/>
    </location>
</feature>
<name>A0A2H5QIH9_CITUN</name>
<dbReference type="PRINTS" id="PR00320">
    <property type="entry name" value="GPROTEINBRPT"/>
</dbReference>
<dbReference type="InterPro" id="IPR019775">
    <property type="entry name" value="WD40_repeat_CS"/>
</dbReference>
<comment type="subcellular location">
    <subcellularLocation>
        <location evidence="1">Nucleus</location>
        <location evidence="1">Nucleolus</location>
    </subcellularLocation>
</comment>
<dbReference type="PROSITE" id="PS50294">
    <property type="entry name" value="WD_REPEATS_REGION"/>
    <property type="match status" value="6"/>
</dbReference>
<organism evidence="9 10">
    <name type="scientific">Citrus unshiu</name>
    <name type="common">Satsuma mandarin</name>
    <name type="synonym">Citrus nobilis var. unshiu</name>
    <dbReference type="NCBI Taxonomy" id="55188"/>
    <lineage>
        <taxon>Eukaryota</taxon>
        <taxon>Viridiplantae</taxon>
        <taxon>Streptophyta</taxon>
        <taxon>Embryophyta</taxon>
        <taxon>Tracheophyta</taxon>
        <taxon>Spermatophyta</taxon>
        <taxon>Magnoliopsida</taxon>
        <taxon>eudicotyledons</taxon>
        <taxon>Gunneridae</taxon>
        <taxon>Pentapetalae</taxon>
        <taxon>rosids</taxon>
        <taxon>malvids</taxon>
        <taxon>Sapindales</taxon>
        <taxon>Rutaceae</taxon>
        <taxon>Aurantioideae</taxon>
        <taxon>Citrus</taxon>
    </lineage>
</organism>
<dbReference type="GO" id="GO:0030490">
    <property type="term" value="P:maturation of SSU-rRNA"/>
    <property type="evidence" value="ECO:0007669"/>
    <property type="project" value="TreeGrafter"/>
</dbReference>
<dbReference type="GO" id="GO:0032040">
    <property type="term" value="C:small-subunit processome"/>
    <property type="evidence" value="ECO:0007669"/>
    <property type="project" value="TreeGrafter"/>
</dbReference>
<accession>A0A2H5QIH9</accession>
<feature type="repeat" description="WD" evidence="6">
    <location>
        <begin position="103"/>
        <end position="143"/>
    </location>
</feature>
<sequence length="1039" mass="115407">MAKSRAGSGYCHDRTLPGCNRSGSGSGPDFNPRKFQTEAAAMVKAYLRYEPGAAFGVIVSVDSNITYDSSGKHLLAAALEKLGVWHVRQGICSKTLAPSTSSRAGPPLAVTSIASSPSSLVASGYADGSIRIWDTEKGTCETTLNGHKGAVTVLRYNKLGSLLASGSKDNDVILWDVIGETGLFRLRGHRDQVTDLVFLESGKKLVSSSKDKFLRVWDLETQHCMQIVSGHHSEIWCIDVDPEERFLVTGSADVELRFFTVNRELNEDHSVSDVSGTEIVNNGDKPSPDKWQILKQFGEIQRQSKDRVATVRFNKSGNLLACQVAGKMVEIFRVLDSAEAKRKAKRRLHRKKEKKSAKGAVEVIENGDIIHRSEGDGNNPMVTVPDVFKLLQTIRASKKICSICFCPITPKGSMAALALSLNNNLLECYSIESSANTKTVAIELHGHRSDVRSLTLSSDNTLLMSTSHNAVKIWNPSTGSCLRTIDSGYGLCGLIVPNNKYAFVGTKSGRIEVFDIGSGTCIEVLEAHGGSIHWIAAIPNEDGFVTGSADHDVKFWEYRVKQKSGQDSKSLMLSNVRTAKMNDDVLAVVVSPDAKYIAVALLDCTVKVQLISLNLPTFSFISSSVSRCCNEDGGWCSGRWKKFGFPEILYDDVFFVDSLKFFLSLYGHKLPVLCMDISSDGDLIVTGSADKNLKIWGLDFGDCHKSIFAHSDSVMAVQFVRNTHYMFSVGKDRLVKYWDADKFELLLTLEGHHADVWCLAISNRGDFVVTGSHDRSIRRWDRTEEPFFIEEEKEKRLEELFESDLDNALESRYEPKEELPEEGAVAVAGKKTQETITATDSIIEALDTAEEELERIAINEEEKMRGKVTQFQSDMRMLGLSLSDYVLRAVSTVNTNDLEQTLLALPFSDALKLLSYLKDWTSNPDKVELVCRVATVLLQVHHHQLITTPSARPALTVLKDILYARVKECKDTLGFNLAAMDHLKQLMALRSDALFRDAKAKLQEIRSRQSKRLEAMTETKAERRKRKKQKKSSDIHAWM</sequence>
<reference evidence="9 10" key="1">
    <citation type="journal article" date="2017" name="Front. Genet.">
        <title>Draft sequencing of the heterozygous diploid genome of Satsuma (Citrus unshiu Marc.) using a hybrid assembly approach.</title>
        <authorList>
            <person name="Shimizu T."/>
            <person name="Tanizawa Y."/>
            <person name="Mochizuki T."/>
            <person name="Nagasaki H."/>
            <person name="Yoshioka T."/>
            <person name="Toyoda A."/>
            <person name="Fujiyama A."/>
            <person name="Kaminuma E."/>
            <person name="Nakamura Y."/>
        </authorList>
    </citation>
    <scope>NUCLEOTIDE SEQUENCE [LARGE SCALE GENOMIC DNA]</scope>
    <source>
        <strain evidence="10">cv. Miyagawa wase</strain>
    </source>
</reference>
<evidence type="ECO:0000256" key="2">
    <source>
        <dbReference type="ARBA" id="ARBA00022574"/>
    </source>
</evidence>
<keyword evidence="2 6" id="KW-0853">WD repeat</keyword>